<evidence type="ECO:0000313" key="2">
    <source>
        <dbReference type="EMBL" id="OCB72706.1"/>
    </source>
</evidence>
<dbReference type="EMBL" id="BJVF01000006">
    <property type="protein sequence ID" value="GEL11818.1"/>
    <property type="molecule type" value="Genomic_DNA"/>
</dbReference>
<dbReference type="EMBL" id="FNEO01000007">
    <property type="protein sequence ID" value="SDJ80507.1"/>
    <property type="molecule type" value="Genomic_DNA"/>
</dbReference>
<dbReference type="Proteomes" id="UP000182367">
    <property type="component" value="Unassembled WGS sequence"/>
</dbReference>
<evidence type="ECO:0000313" key="6">
    <source>
        <dbReference type="Proteomes" id="UP000321579"/>
    </source>
</evidence>
<reference evidence="4" key="1">
    <citation type="submission" date="2016-03" db="EMBL/GenBank/DDBJ databases">
        <title>Draft genome sequence of Paenibacillus glacialis DSM 22343.</title>
        <authorList>
            <person name="Shin S.-K."/>
            <person name="Yi H."/>
        </authorList>
    </citation>
    <scope>NUCLEOTIDE SEQUENCE [LARGE SCALE GENOMIC DNA]</scope>
    <source>
        <strain evidence="4">NBRC 105008</strain>
    </source>
</reference>
<dbReference type="EMBL" id="LVEO01000012">
    <property type="protein sequence ID" value="OCB72706.1"/>
    <property type="molecule type" value="Genomic_DNA"/>
</dbReference>
<reference evidence="1 6" key="4">
    <citation type="submission" date="2019-07" db="EMBL/GenBank/DDBJ databases">
        <title>Whole genome shotgun sequence of Flavobacterium glycines NBRC 105008.</title>
        <authorList>
            <person name="Hosoyama A."/>
            <person name="Uohara A."/>
            <person name="Ohji S."/>
            <person name="Ichikawa N."/>
        </authorList>
    </citation>
    <scope>NUCLEOTIDE SEQUENCE [LARGE SCALE GENOMIC DNA]</scope>
    <source>
        <strain evidence="1 6">NBRC 105008</strain>
    </source>
</reference>
<evidence type="ECO:0000313" key="1">
    <source>
        <dbReference type="EMBL" id="GEL11818.1"/>
    </source>
</evidence>
<evidence type="ECO:0000313" key="3">
    <source>
        <dbReference type="EMBL" id="SDJ80507.1"/>
    </source>
</evidence>
<organism evidence="2 4">
    <name type="scientific">Flavobacterium glycines</name>
    <dbReference type="NCBI Taxonomy" id="551990"/>
    <lineage>
        <taxon>Bacteria</taxon>
        <taxon>Pseudomonadati</taxon>
        <taxon>Bacteroidota</taxon>
        <taxon>Flavobacteriia</taxon>
        <taxon>Flavobacteriales</taxon>
        <taxon>Flavobacteriaceae</taxon>
        <taxon>Flavobacterium</taxon>
    </lineage>
</organism>
<dbReference type="Proteomes" id="UP000093226">
    <property type="component" value="Unassembled WGS sequence"/>
</dbReference>
<dbReference type="AlphaFoldDB" id="A0A1B9DSQ3"/>
<dbReference type="RefSeq" id="WP_066326009.1">
    <property type="nucleotide sequence ID" value="NZ_BJVF01000006.1"/>
</dbReference>
<gene>
    <name evidence="2" type="ORF">FBGL_05120</name>
    <name evidence="1" type="ORF">FGL01_25570</name>
    <name evidence="3" type="ORF">SAMN05192550_2806</name>
</gene>
<dbReference type="STRING" id="551990.SAMN05192550_2806"/>
<dbReference type="OrthoDB" id="1376845at2"/>
<reference evidence="2" key="2">
    <citation type="submission" date="2016-03" db="EMBL/GenBank/DDBJ databases">
        <authorList>
            <person name="Ploux O."/>
        </authorList>
    </citation>
    <scope>NUCLEOTIDE SEQUENCE</scope>
    <source>
        <strain evidence="2">NBRC 105008</strain>
    </source>
</reference>
<keyword evidence="5" id="KW-1185">Reference proteome</keyword>
<sequence>MNPQNPSKKVFTGKTKSNETVKNCRVLPVFHCQSCGNCETRFFKDEKLNEKTGFCLRFKETVLLAEKNISCWTKKENTYYKDLFLKVEKQKTAITHIEQKKAEQLNLFFDNENPFNN</sequence>
<name>A0A1B9DSQ3_9FLAO</name>
<protein>
    <submittedName>
        <fullName evidence="2">Uncharacterized protein</fullName>
    </submittedName>
</protein>
<evidence type="ECO:0000313" key="5">
    <source>
        <dbReference type="Proteomes" id="UP000182367"/>
    </source>
</evidence>
<dbReference type="Proteomes" id="UP000321579">
    <property type="component" value="Unassembled WGS sequence"/>
</dbReference>
<evidence type="ECO:0000313" key="4">
    <source>
        <dbReference type="Proteomes" id="UP000093226"/>
    </source>
</evidence>
<proteinExistence type="predicted"/>
<accession>A0A1B9DSQ3</accession>
<comment type="caution">
    <text evidence="2">The sequence shown here is derived from an EMBL/GenBank/DDBJ whole genome shotgun (WGS) entry which is preliminary data.</text>
</comment>
<reference evidence="3 5" key="3">
    <citation type="submission" date="2016-10" db="EMBL/GenBank/DDBJ databases">
        <authorList>
            <person name="Varghese N."/>
            <person name="Submissions S."/>
        </authorList>
    </citation>
    <scope>NUCLEOTIDE SEQUENCE [LARGE SCALE GENOMIC DNA]</scope>
    <source>
        <strain evidence="3 5">Gm-149</strain>
    </source>
</reference>